<protein>
    <submittedName>
        <fullName evidence="1">Uncharacterized protein</fullName>
    </submittedName>
</protein>
<dbReference type="OrthoDB" id="2086060at2"/>
<reference evidence="2" key="1">
    <citation type="submission" date="2018-11" db="EMBL/GenBank/DDBJ databases">
        <title>Genome sequencing of a novel mesophilic and cellulolytic organism within the genus Hungateiclostridium.</title>
        <authorList>
            <person name="Rettenmaier R."/>
            <person name="Liebl W."/>
            <person name="Zverlov V."/>
        </authorList>
    </citation>
    <scope>NUCLEOTIDE SEQUENCE [LARGE SCALE GENOMIC DNA]</scope>
    <source>
        <strain evidence="2">N2K1</strain>
    </source>
</reference>
<evidence type="ECO:0000313" key="2">
    <source>
        <dbReference type="Proteomes" id="UP000289166"/>
    </source>
</evidence>
<dbReference type="InterPro" id="IPR032710">
    <property type="entry name" value="NTF2-like_dom_sf"/>
</dbReference>
<accession>A0A4Q0I7I0</accession>
<evidence type="ECO:0000313" key="1">
    <source>
        <dbReference type="EMBL" id="RXE60361.1"/>
    </source>
</evidence>
<name>A0A4Q0I7I0_9FIRM</name>
<dbReference type="EMBL" id="RLII01000002">
    <property type="protein sequence ID" value="RXE60361.1"/>
    <property type="molecule type" value="Genomic_DNA"/>
</dbReference>
<dbReference type="AlphaFoldDB" id="A0A4Q0I7I0"/>
<gene>
    <name evidence="1" type="ORF">EFD62_03485</name>
</gene>
<organism evidence="1 2">
    <name type="scientific">Acetivibrio mesophilus</name>
    <dbReference type="NCBI Taxonomy" id="2487273"/>
    <lineage>
        <taxon>Bacteria</taxon>
        <taxon>Bacillati</taxon>
        <taxon>Bacillota</taxon>
        <taxon>Clostridia</taxon>
        <taxon>Eubacteriales</taxon>
        <taxon>Oscillospiraceae</taxon>
        <taxon>Acetivibrio</taxon>
    </lineage>
</organism>
<comment type="caution">
    <text evidence="1">The sequence shown here is derived from an EMBL/GenBank/DDBJ whole genome shotgun (WGS) entry which is preliminary data.</text>
</comment>
<keyword evidence="2" id="KW-1185">Reference proteome</keyword>
<dbReference type="Proteomes" id="UP000289166">
    <property type="component" value="Unassembled WGS sequence"/>
</dbReference>
<dbReference type="SUPFAM" id="SSF54427">
    <property type="entry name" value="NTF2-like"/>
    <property type="match status" value="1"/>
</dbReference>
<sequence>MYDASNNNDFDQYIGSFYAADMLSENDIESLKQTFYNERIQYTIEPLEHTYGNRIAEFTYLEIAKLRGNNNRFAISTKKVTAILVKMNSEWKILMLDYIESYPFSIPQDVVTSFYNARNARDFDAYINCFYFADLLNESDLESLKYPYFEGSPYTYESEIEPVSLSVTDSNNVEFKYYELQTITTDKTKLLRKTEFTAYLKKKNNEWKIEYFDVGSDEITILERY</sequence>
<proteinExistence type="predicted"/>